<dbReference type="AlphaFoldDB" id="K7QYT5"/>
<dbReference type="Gene3D" id="3.40.50.2300">
    <property type="match status" value="2"/>
</dbReference>
<evidence type="ECO:0000256" key="2">
    <source>
        <dbReference type="ARBA" id="ARBA00022729"/>
    </source>
</evidence>
<reference evidence="4 5" key="1">
    <citation type="journal article" date="2013" name="Genome Announc.">
        <title>Whole Genome Sequencing of Thermus oshimai JL-2 and Thermus thermophilus JL-18, Incomplete Denitrifiers from the United States Great Basin.</title>
        <authorList>
            <person name="Murugapiran S.K."/>
            <person name="Huntemann M."/>
            <person name="Wei C.L."/>
            <person name="Han J."/>
            <person name="Detter J.C."/>
            <person name="Han C.S."/>
            <person name="Erkkila T.H."/>
            <person name="Teshima H."/>
            <person name="Chen A."/>
            <person name="Kyrpides N."/>
            <person name="Mavrommatis K."/>
            <person name="Markowitz V."/>
            <person name="Szeto E."/>
            <person name="Ivanova N."/>
            <person name="Pagani I."/>
            <person name="Lam J."/>
            <person name="McDonald A.I."/>
            <person name="Dodsworth J.A."/>
            <person name="Pati A."/>
            <person name="Goodwin L."/>
            <person name="Peters L."/>
            <person name="Pitluck S."/>
            <person name="Woyke T."/>
            <person name="Hedlund B.P."/>
        </authorList>
    </citation>
    <scope>NUCLEOTIDE SEQUENCE</scope>
    <source>
        <strain evidence="4 5">JL-2</strain>
        <plasmid evidence="4">pTHEOS01</plasmid>
    </source>
</reference>
<accession>K7QYT5</accession>
<evidence type="ECO:0000256" key="1">
    <source>
        <dbReference type="ARBA" id="ARBA00010062"/>
    </source>
</evidence>
<dbReference type="InterPro" id="IPR006311">
    <property type="entry name" value="TAT_signal"/>
</dbReference>
<evidence type="ECO:0000313" key="5">
    <source>
        <dbReference type="Proteomes" id="UP000000211"/>
    </source>
</evidence>
<sequence length="401" mass="43965">MNLGRRRFLGRAVGLGAGLLGWGLGQGASVVRVGYSISKTGPYATGAGITTLPNYRLWVEEVNRAGGLKLSGGPVRLEAVEYDDRSNPEEAIRNLQRLFTQDRADIVLPPWGTAMNLAVAPVFARYGYPHLGVTNLSEKTPELVKRWPNYFSFLGLPSQYAEALARLLRNLAGAGRVGRRVAVVHTDDEFGLELSGAFRKALQGSGLELVYFQSYPQGFSDFQSLLSAVKGRDPDAFVAFSYPAETLALPEAAAVVGFNPPVFFLGVGTAFPVFRQRYGARIEGVMGLGGVVNNASWRAYRERHLAVTNQEPDRWASPVTYASLQALQQAIERVGRVDRFQVVRLLRESTFDTILGPLRLEANVFRGNWLIGQWQGGEFVALMPERPGAATPLVPKPAWTR</sequence>
<dbReference type="InterPro" id="IPR051010">
    <property type="entry name" value="BCAA_transport"/>
</dbReference>
<dbReference type="EMBL" id="CP003250">
    <property type="protein sequence ID" value="AFV77223.1"/>
    <property type="molecule type" value="Genomic_DNA"/>
</dbReference>
<dbReference type="CDD" id="cd06338">
    <property type="entry name" value="PBP1_ABC_ligand_binding-like"/>
    <property type="match status" value="1"/>
</dbReference>
<protein>
    <submittedName>
        <fullName evidence="4">ABC-type branched-chain amino acid transport system, periplasmic component</fullName>
    </submittedName>
</protein>
<organism evidence="4 5">
    <name type="scientific">Thermus oshimai JL-2</name>
    <dbReference type="NCBI Taxonomy" id="751945"/>
    <lineage>
        <taxon>Bacteria</taxon>
        <taxon>Thermotogati</taxon>
        <taxon>Deinococcota</taxon>
        <taxon>Deinococci</taxon>
        <taxon>Thermales</taxon>
        <taxon>Thermaceae</taxon>
        <taxon>Thermus</taxon>
    </lineage>
</organism>
<dbReference type="Proteomes" id="UP000000211">
    <property type="component" value="Plasmid pTHEOS01"/>
</dbReference>
<dbReference type="PATRIC" id="fig|751945.3.peg.2170"/>
<keyword evidence="2" id="KW-0732">Signal</keyword>
<dbReference type="SUPFAM" id="SSF53822">
    <property type="entry name" value="Periplasmic binding protein-like I"/>
    <property type="match status" value="1"/>
</dbReference>
<geneLocation type="plasmid" evidence="4 5">
    <name>pTHEOS01</name>
</geneLocation>
<dbReference type="RefSeq" id="WP_015065221.1">
    <property type="nucleotide sequence ID" value="NC_019387.1"/>
</dbReference>
<name>K7QYT5_THEOS</name>
<gene>
    <name evidence="4" type="ORF">Theos_2232</name>
</gene>
<dbReference type="HOGENOM" id="CLU_027128_4_1_0"/>
<dbReference type="KEGG" id="tos:Theos_2232"/>
<comment type="similarity">
    <text evidence="1">Belongs to the leucine-binding protein family.</text>
</comment>
<dbReference type="PROSITE" id="PS51318">
    <property type="entry name" value="TAT"/>
    <property type="match status" value="1"/>
</dbReference>
<dbReference type="InterPro" id="IPR028081">
    <property type="entry name" value="Leu-bd"/>
</dbReference>
<dbReference type="Pfam" id="PF13458">
    <property type="entry name" value="Peripla_BP_6"/>
    <property type="match status" value="1"/>
</dbReference>
<feature type="domain" description="Leucine-binding protein" evidence="3">
    <location>
        <begin position="31"/>
        <end position="377"/>
    </location>
</feature>
<dbReference type="InterPro" id="IPR028082">
    <property type="entry name" value="Peripla_BP_I"/>
</dbReference>
<keyword evidence="5" id="KW-1185">Reference proteome</keyword>
<proteinExistence type="inferred from homology"/>
<evidence type="ECO:0000259" key="3">
    <source>
        <dbReference type="Pfam" id="PF13458"/>
    </source>
</evidence>
<dbReference type="PANTHER" id="PTHR30483:SF6">
    <property type="entry name" value="PERIPLASMIC BINDING PROTEIN OF ABC TRANSPORTER FOR NATURAL AMINO ACIDS"/>
    <property type="match status" value="1"/>
</dbReference>
<dbReference type="PANTHER" id="PTHR30483">
    <property type="entry name" value="LEUCINE-SPECIFIC-BINDING PROTEIN"/>
    <property type="match status" value="1"/>
</dbReference>
<keyword evidence="4" id="KW-0614">Plasmid</keyword>
<evidence type="ECO:0000313" key="4">
    <source>
        <dbReference type="EMBL" id="AFV77223.1"/>
    </source>
</evidence>